<evidence type="ECO:0000313" key="3">
    <source>
        <dbReference type="Proteomes" id="UP000014909"/>
    </source>
</evidence>
<dbReference type="PANTHER" id="PTHR35531">
    <property type="entry name" value="INNER MEMBRANE PROTEIN YBCI-RELATED"/>
    <property type="match status" value="1"/>
</dbReference>
<keyword evidence="1" id="KW-0812">Transmembrane</keyword>
<proteinExistence type="predicted"/>
<feature type="transmembrane region" description="Helical" evidence="1">
    <location>
        <begin position="99"/>
        <end position="122"/>
    </location>
</feature>
<dbReference type="Pfam" id="PF04307">
    <property type="entry name" value="YdjM"/>
    <property type="match status" value="1"/>
</dbReference>
<dbReference type="BioCyc" id="AMAC1300253:G12YX-3490-MONOMER"/>
<keyword evidence="1" id="KW-0472">Membrane</keyword>
<dbReference type="KEGG" id="amh:I633_22101"/>
<feature type="transmembrane region" description="Helical" evidence="1">
    <location>
        <begin position="134"/>
        <end position="157"/>
    </location>
</feature>
<reference evidence="2 3" key="1">
    <citation type="journal article" date="2013" name="Genome Biol. Evol.">
        <title>Genomic Diversity of "Deep Ecotype" Alteromonas macleodii Isolates: Evidence for Pan-Mediterranean Clonal Frames.</title>
        <authorList>
            <person name="Lopez-Perez M."/>
            <person name="Gonzaga A."/>
            <person name="Rodriguez-Valera F."/>
        </authorList>
    </citation>
    <scope>NUCLEOTIDE SEQUENCE [LARGE SCALE GENOMIC DNA]</scope>
    <source>
        <strain evidence="3">'English Channel 615'</strain>
        <plasmid evidence="3">Plasmid</plasmid>
    </source>
</reference>
<gene>
    <name evidence="2" type="ORF">I633_22101</name>
</gene>
<accession>S5ASJ6</accession>
<evidence type="ECO:0000256" key="1">
    <source>
        <dbReference type="SAM" id="Phobius"/>
    </source>
</evidence>
<protein>
    <recommendedName>
        <fullName evidence="4">Membrane-bound metal-dependent hydrolase</fullName>
    </recommendedName>
</protein>
<evidence type="ECO:0000313" key="2">
    <source>
        <dbReference type="EMBL" id="AGP79843.1"/>
    </source>
</evidence>
<feature type="transmembrane region" description="Helical" evidence="1">
    <location>
        <begin position="66"/>
        <end position="87"/>
    </location>
</feature>
<feature type="transmembrane region" description="Helical" evidence="1">
    <location>
        <begin position="26"/>
        <end position="45"/>
    </location>
</feature>
<dbReference type="PANTHER" id="PTHR35531:SF1">
    <property type="entry name" value="INNER MEMBRANE PROTEIN YBCI-RELATED"/>
    <property type="match status" value="1"/>
</dbReference>
<dbReference type="PIRSF" id="PIRSF030780">
    <property type="entry name" value="Md_memb_hyd_prd"/>
    <property type="match status" value="1"/>
</dbReference>
<sequence>MMVQGHIMIGAAVYIAAKRYFYGDSWYMAPGVVIESFCVFLGVLLPDVDHPSSTIGKRVKWISYPVWALFGHRGITHSFIFPLLIVFAGHYYNIPFMKWVALGVILHLLGDFLTPSGIPLLYPLRRAYRAPVTIPTNGVGEAVFCLIAFGFSLFYTLNI</sequence>
<dbReference type="InterPro" id="IPR016956">
    <property type="entry name" value="YdjM"/>
</dbReference>
<dbReference type="InterPro" id="IPR007404">
    <property type="entry name" value="YdjM-like"/>
</dbReference>
<organism evidence="2 3">
    <name type="scientific">Alteromonas mediterranea 615</name>
    <dbReference type="NCBI Taxonomy" id="1300253"/>
    <lineage>
        <taxon>Bacteria</taxon>
        <taxon>Pseudomonadati</taxon>
        <taxon>Pseudomonadota</taxon>
        <taxon>Gammaproteobacteria</taxon>
        <taxon>Alteromonadales</taxon>
        <taxon>Alteromonadaceae</taxon>
        <taxon>Alteromonas/Salinimonas group</taxon>
        <taxon>Alteromonas</taxon>
    </lineage>
</organism>
<dbReference type="Proteomes" id="UP000014909">
    <property type="component" value="Plasmid unnamed"/>
</dbReference>
<keyword evidence="1" id="KW-1133">Transmembrane helix</keyword>
<geneLocation type="plasmid" evidence="2">
    <name>unnamed</name>
</geneLocation>
<keyword evidence="2" id="KW-0614">Plasmid</keyword>
<dbReference type="HOGENOM" id="CLU_097802_2_0_6"/>
<name>S5ASJ6_9ALTE</name>
<evidence type="ECO:0008006" key="4">
    <source>
        <dbReference type="Google" id="ProtNLM"/>
    </source>
</evidence>
<dbReference type="EMBL" id="CP004847">
    <property type="protein sequence ID" value="AGP79843.1"/>
    <property type="molecule type" value="Genomic_DNA"/>
</dbReference>
<dbReference type="AlphaFoldDB" id="S5ASJ6"/>